<dbReference type="Proteomes" id="UP000218775">
    <property type="component" value="Unassembled WGS sequence"/>
</dbReference>
<proteinExistence type="predicted"/>
<accession>A0A2A4X5B5</accession>
<gene>
    <name evidence="1" type="ORF">COB21_02675</name>
</gene>
<reference evidence="2" key="1">
    <citation type="submission" date="2017-08" db="EMBL/GenBank/DDBJ databases">
        <title>A dynamic microbial community with high functional redundancy inhabits the cold, oxic subseafloor aquifer.</title>
        <authorList>
            <person name="Tully B.J."/>
            <person name="Wheat C.G."/>
            <person name="Glazer B.T."/>
            <person name="Huber J.A."/>
        </authorList>
    </citation>
    <scope>NUCLEOTIDE SEQUENCE [LARGE SCALE GENOMIC DNA]</scope>
</reference>
<evidence type="ECO:0000313" key="1">
    <source>
        <dbReference type="EMBL" id="PCI77793.1"/>
    </source>
</evidence>
<comment type="caution">
    <text evidence="1">The sequence shown here is derived from an EMBL/GenBank/DDBJ whole genome shotgun (WGS) entry which is preliminary data.</text>
</comment>
<sequence>MSMTVAPKSLYKQVTFSNYSSCSNGAIGIAVQVTPLNGASQATANKATQQIRNACSQLDVNRMFKKMHPSLPCHQVLTLTPSGPKASVTFSNNTLDLDLQKIGDTATTHMLAFVRTHLVIGGCYAHIFPSYNPKTDSTTTPISKSDLFISLYR</sequence>
<name>A0A2A4X5B5_UNCAE</name>
<dbReference type="AlphaFoldDB" id="A0A2A4X5B5"/>
<organism evidence="1 2">
    <name type="scientific">Aerophobetes bacterium</name>
    <dbReference type="NCBI Taxonomy" id="2030807"/>
    <lineage>
        <taxon>Bacteria</taxon>
        <taxon>Candidatus Aerophobota</taxon>
    </lineage>
</organism>
<dbReference type="EMBL" id="NVUK01000013">
    <property type="protein sequence ID" value="PCI77793.1"/>
    <property type="molecule type" value="Genomic_DNA"/>
</dbReference>
<evidence type="ECO:0000313" key="2">
    <source>
        <dbReference type="Proteomes" id="UP000218775"/>
    </source>
</evidence>
<protein>
    <submittedName>
        <fullName evidence="1">Uncharacterized protein</fullName>
    </submittedName>
</protein>